<dbReference type="Pfam" id="PF00903">
    <property type="entry name" value="Glyoxalase"/>
    <property type="match status" value="1"/>
</dbReference>
<comment type="caution">
    <text evidence="2">The sequence shown here is derived from an EMBL/GenBank/DDBJ whole genome shotgun (WGS) entry which is preliminary data.</text>
</comment>
<dbReference type="PROSITE" id="PS51819">
    <property type="entry name" value="VOC"/>
    <property type="match status" value="1"/>
</dbReference>
<reference evidence="2 3" key="1">
    <citation type="submission" date="2019-06" db="EMBL/GenBank/DDBJ databases">
        <title>Enrichment of Autotrophic Halophilic Microorganisms from Red Sea Brine Pool Using Microbial Electrosynthesis System.</title>
        <authorList>
            <person name="Alqahtani M.F."/>
            <person name="Bajracharya S."/>
            <person name="Katuri K.P."/>
            <person name="Ali M."/>
            <person name="Saikaly P.E."/>
        </authorList>
    </citation>
    <scope>NUCLEOTIDE SEQUENCE [LARGE SCALE GENOMIC DNA]</scope>
    <source>
        <strain evidence="2">MES6</strain>
    </source>
</reference>
<sequence length="117" mass="12948">MTVKRIVSNIKAENVDEMRKFYADLFDLDILMDMGWIVTMGSGETAVTQMSILSEGGAGAPVPDLSIEVEDVDAAYARANEIGCDVVRDLRDEPWGVRRFFARDPAGKLLNVLSHRS</sequence>
<protein>
    <submittedName>
        <fullName evidence="2">Glyoxalase</fullName>
    </submittedName>
</protein>
<dbReference type="EMBL" id="VENJ01000023">
    <property type="protein sequence ID" value="MTJ05833.1"/>
    <property type="molecule type" value="Genomic_DNA"/>
</dbReference>
<dbReference type="Gene3D" id="3.10.180.10">
    <property type="entry name" value="2,3-Dihydroxybiphenyl 1,2-Dioxygenase, domain 1"/>
    <property type="match status" value="1"/>
</dbReference>
<name>A0A7C9L9Y3_9RHOB</name>
<evidence type="ECO:0000313" key="2">
    <source>
        <dbReference type="EMBL" id="MTJ05833.1"/>
    </source>
</evidence>
<organism evidence="2 3">
    <name type="scientific">Sediminimonas qiaohouensis</name>
    <dbReference type="NCBI Taxonomy" id="552061"/>
    <lineage>
        <taxon>Bacteria</taxon>
        <taxon>Pseudomonadati</taxon>
        <taxon>Pseudomonadota</taxon>
        <taxon>Alphaproteobacteria</taxon>
        <taxon>Rhodobacterales</taxon>
        <taxon>Roseobacteraceae</taxon>
        <taxon>Sediminimonas</taxon>
    </lineage>
</organism>
<dbReference type="AlphaFoldDB" id="A0A7C9L9Y3"/>
<dbReference type="InterPro" id="IPR004360">
    <property type="entry name" value="Glyas_Fos-R_dOase_dom"/>
</dbReference>
<gene>
    <name evidence="2" type="ORF">FH759_14240</name>
</gene>
<dbReference type="SUPFAM" id="SSF54593">
    <property type="entry name" value="Glyoxalase/Bleomycin resistance protein/Dihydroxybiphenyl dioxygenase"/>
    <property type="match status" value="1"/>
</dbReference>
<dbReference type="Proteomes" id="UP000483078">
    <property type="component" value="Unassembled WGS sequence"/>
</dbReference>
<feature type="domain" description="VOC" evidence="1">
    <location>
        <begin position="2"/>
        <end position="115"/>
    </location>
</feature>
<accession>A0A7C9L9Y3</accession>
<dbReference type="InterPro" id="IPR037523">
    <property type="entry name" value="VOC_core"/>
</dbReference>
<dbReference type="RefSeq" id="WP_273250938.1">
    <property type="nucleotide sequence ID" value="NZ_VENJ01000023.1"/>
</dbReference>
<evidence type="ECO:0000313" key="3">
    <source>
        <dbReference type="Proteomes" id="UP000483078"/>
    </source>
</evidence>
<proteinExistence type="predicted"/>
<dbReference type="InterPro" id="IPR029068">
    <property type="entry name" value="Glyas_Bleomycin-R_OHBP_Dase"/>
</dbReference>
<evidence type="ECO:0000259" key="1">
    <source>
        <dbReference type="PROSITE" id="PS51819"/>
    </source>
</evidence>